<dbReference type="Proteomes" id="UP000799772">
    <property type="component" value="Unassembled WGS sequence"/>
</dbReference>
<evidence type="ECO:0008006" key="3">
    <source>
        <dbReference type="Google" id="ProtNLM"/>
    </source>
</evidence>
<accession>A0A9P4I836</accession>
<evidence type="ECO:0000313" key="2">
    <source>
        <dbReference type="Proteomes" id="UP000799772"/>
    </source>
</evidence>
<dbReference type="EMBL" id="ML978132">
    <property type="protein sequence ID" value="KAF2095208.1"/>
    <property type="molecule type" value="Genomic_DNA"/>
</dbReference>
<protein>
    <recommendedName>
        <fullName evidence="3">Fungal N-terminal domain-containing protein</fullName>
    </recommendedName>
</protein>
<gene>
    <name evidence="1" type="ORF">NA57DRAFT_79696</name>
</gene>
<keyword evidence="2" id="KW-1185">Reference proteome</keyword>
<evidence type="ECO:0000313" key="1">
    <source>
        <dbReference type="EMBL" id="KAF2095208.1"/>
    </source>
</evidence>
<sequence>MDPLSVTASVVGLLGAGTKLSSLLFSIISKVHDAPGLARTALQEIIDITAALSHLEAYVNGQTQANSKRGSLILLEQVLTTLTGCVTTYSDLQSLLDGLKTSDDMRLFDRVKWVRYQSRVMSIVQRLQNHKTSLSLMLSILQCESMKEAEASTERLCSLVEHVLQSNADLAERMKKLEREGLTVPDTRSCHECSYDGSLSTKGKTAEVLPSSETSTEVLGFTFEQDLRTSRVYNRAIRRHSMSSFASTALYTTALSVLSKLSLSQVSNLSFYVLPLCAADLSNSQLYAFGEEGAAIAAAASNGANHLVLEPGGTSAEREEPDYKPHVDTIGGARLRWIRNMQRKKMMRQEGELRRLDAERTRKIILKQVFESSVGCPTVHTGVPCTICHGALCGI</sequence>
<comment type="caution">
    <text evidence="1">The sequence shown here is derived from an EMBL/GenBank/DDBJ whole genome shotgun (WGS) entry which is preliminary data.</text>
</comment>
<proteinExistence type="predicted"/>
<name>A0A9P4I836_9PEZI</name>
<reference evidence="1" key="1">
    <citation type="journal article" date="2020" name="Stud. Mycol.">
        <title>101 Dothideomycetes genomes: a test case for predicting lifestyles and emergence of pathogens.</title>
        <authorList>
            <person name="Haridas S."/>
            <person name="Albert R."/>
            <person name="Binder M."/>
            <person name="Bloem J."/>
            <person name="Labutti K."/>
            <person name="Salamov A."/>
            <person name="Andreopoulos B."/>
            <person name="Baker S."/>
            <person name="Barry K."/>
            <person name="Bills G."/>
            <person name="Bluhm B."/>
            <person name="Cannon C."/>
            <person name="Castanera R."/>
            <person name="Culley D."/>
            <person name="Daum C."/>
            <person name="Ezra D."/>
            <person name="Gonzalez J."/>
            <person name="Henrissat B."/>
            <person name="Kuo A."/>
            <person name="Liang C."/>
            <person name="Lipzen A."/>
            <person name="Lutzoni F."/>
            <person name="Magnuson J."/>
            <person name="Mondo S."/>
            <person name="Nolan M."/>
            <person name="Ohm R."/>
            <person name="Pangilinan J."/>
            <person name="Park H.-J."/>
            <person name="Ramirez L."/>
            <person name="Alfaro M."/>
            <person name="Sun H."/>
            <person name="Tritt A."/>
            <person name="Yoshinaga Y."/>
            <person name="Zwiers L.-H."/>
            <person name="Turgeon B."/>
            <person name="Goodwin S."/>
            <person name="Spatafora J."/>
            <person name="Crous P."/>
            <person name="Grigoriev I."/>
        </authorList>
    </citation>
    <scope>NUCLEOTIDE SEQUENCE</scope>
    <source>
        <strain evidence="1">CBS 133067</strain>
    </source>
</reference>
<dbReference type="OrthoDB" id="19923at2759"/>
<dbReference type="AlphaFoldDB" id="A0A9P4I836"/>
<organism evidence="1 2">
    <name type="scientific">Rhizodiscina lignyota</name>
    <dbReference type="NCBI Taxonomy" id="1504668"/>
    <lineage>
        <taxon>Eukaryota</taxon>
        <taxon>Fungi</taxon>
        <taxon>Dikarya</taxon>
        <taxon>Ascomycota</taxon>
        <taxon>Pezizomycotina</taxon>
        <taxon>Dothideomycetes</taxon>
        <taxon>Pleosporomycetidae</taxon>
        <taxon>Aulographales</taxon>
        <taxon>Rhizodiscinaceae</taxon>
        <taxon>Rhizodiscina</taxon>
    </lineage>
</organism>